<name>A0ABQ7W259_SOLTU</name>
<feature type="transmembrane region" description="Helical" evidence="1">
    <location>
        <begin position="44"/>
        <end position="62"/>
    </location>
</feature>
<evidence type="ECO:0000256" key="1">
    <source>
        <dbReference type="SAM" id="Phobius"/>
    </source>
</evidence>
<comment type="caution">
    <text evidence="2">The sequence shown here is derived from an EMBL/GenBank/DDBJ whole genome shotgun (WGS) entry which is preliminary data.</text>
</comment>
<dbReference type="PROSITE" id="PS51257">
    <property type="entry name" value="PROKAR_LIPOPROTEIN"/>
    <property type="match status" value="1"/>
</dbReference>
<dbReference type="Proteomes" id="UP000826656">
    <property type="component" value="Unassembled WGS sequence"/>
</dbReference>
<dbReference type="PANTHER" id="PTHR35997:SF5">
    <property type="entry name" value="OS09G0539700 PROTEIN"/>
    <property type="match status" value="1"/>
</dbReference>
<evidence type="ECO:0000313" key="2">
    <source>
        <dbReference type="EMBL" id="KAH0774665.1"/>
    </source>
</evidence>
<protein>
    <submittedName>
        <fullName evidence="2">Uncharacterized protein</fullName>
    </submittedName>
</protein>
<organism evidence="2 3">
    <name type="scientific">Solanum tuberosum</name>
    <name type="common">Potato</name>
    <dbReference type="NCBI Taxonomy" id="4113"/>
    <lineage>
        <taxon>Eukaryota</taxon>
        <taxon>Viridiplantae</taxon>
        <taxon>Streptophyta</taxon>
        <taxon>Embryophyta</taxon>
        <taxon>Tracheophyta</taxon>
        <taxon>Spermatophyta</taxon>
        <taxon>Magnoliopsida</taxon>
        <taxon>eudicotyledons</taxon>
        <taxon>Gunneridae</taxon>
        <taxon>Pentapetalae</taxon>
        <taxon>asterids</taxon>
        <taxon>lamiids</taxon>
        <taxon>Solanales</taxon>
        <taxon>Solanaceae</taxon>
        <taxon>Solanoideae</taxon>
        <taxon>Solaneae</taxon>
        <taxon>Solanum</taxon>
    </lineage>
</organism>
<keyword evidence="3" id="KW-1185">Reference proteome</keyword>
<dbReference type="PANTHER" id="PTHR35997">
    <property type="entry name" value="COTTON FIBER PROTEIN-RELATED"/>
    <property type="match status" value="1"/>
</dbReference>
<gene>
    <name evidence="2" type="ORF">KY290_011802</name>
</gene>
<sequence length="198" mass="22508">MVMVVKMEERKKEDKLQAVWFAAGVAALMACLERAILVSFVEQWRLIAFLALNLLLLAILFTSTSTTPTTPIVETSNNTTTTESKIEQKVGKESKKPLVPCVEDISEEAIIKDVKEEYPKITDKKENKEEQLLDDSIDEAQQISMEELNERAEAFIAMFRQHLISDAKAYSYSKSCRIRTSISLKGGDKNFPKRRPIY</sequence>
<keyword evidence="1" id="KW-0472">Membrane</keyword>
<keyword evidence="1" id="KW-0812">Transmembrane</keyword>
<dbReference type="EMBL" id="JAIVGD010000005">
    <property type="protein sequence ID" value="KAH0774665.1"/>
    <property type="molecule type" value="Genomic_DNA"/>
</dbReference>
<proteinExistence type="predicted"/>
<evidence type="ECO:0000313" key="3">
    <source>
        <dbReference type="Proteomes" id="UP000826656"/>
    </source>
</evidence>
<keyword evidence="1" id="KW-1133">Transmembrane helix</keyword>
<accession>A0ABQ7W259</accession>
<reference evidence="2 3" key="1">
    <citation type="journal article" date="2021" name="bioRxiv">
        <title>Chromosome-scale and haplotype-resolved genome assembly of a tetraploid potato cultivar.</title>
        <authorList>
            <person name="Sun H."/>
            <person name="Jiao W.-B."/>
            <person name="Krause K."/>
            <person name="Campoy J.A."/>
            <person name="Goel M."/>
            <person name="Folz-Donahue K."/>
            <person name="Kukat C."/>
            <person name="Huettel B."/>
            <person name="Schneeberger K."/>
        </authorList>
    </citation>
    <scope>NUCLEOTIDE SEQUENCE [LARGE SCALE GENOMIC DNA]</scope>
    <source>
        <strain evidence="2">SolTubOtavaFocal</strain>
        <tissue evidence="2">Leaves</tissue>
    </source>
</reference>